<keyword evidence="3" id="KW-0732">Signal</keyword>
<feature type="region of interest" description="Disordered" evidence="1">
    <location>
        <begin position="284"/>
        <end position="333"/>
    </location>
</feature>
<organism evidence="4">
    <name type="scientific">Dichomitus squalens</name>
    <dbReference type="NCBI Taxonomy" id="114155"/>
    <lineage>
        <taxon>Eukaryota</taxon>
        <taxon>Fungi</taxon>
        <taxon>Dikarya</taxon>
        <taxon>Basidiomycota</taxon>
        <taxon>Agaricomycotina</taxon>
        <taxon>Agaricomycetes</taxon>
        <taxon>Polyporales</taxon>
        <taxon>Polyporaceae</taxon>
        <taxon>Dichomitus</taxon>
    </lineage>
</organism>
<evidence type="ECO:0008006" key="5">
    <source>
        <dbReference type="Google" id="ProtNLM"/>
    </source>
</evidence>
<feature type="signal peptide" evidence="3">
    <location>
        <begin position="1"/>
        <end position="22"/>
    </location>
</feature>
<keyword evidence="2" id="KW-0472">Membrane</keyword>
<protein>
    <recommendedName>
        <fullName evidence="5">Transmembrane protein</fullName>
    </recommendedName>
</protein>
<accession>A0A4Q9M737</accession>
<evidence type="ECO:0000256" key="1">
    <source>
        <dbReference type="SAM" id="MobiDB-lite"/>
    </source>
</evidence>
<sequence>MRFTPAMISVAIAIGAMSVGRAFATADPGQLEARQSTRCITPLVACTTNTTCASCATFPPVIPSWTCRTVPGSSQGANVTTERPRLGQGVQRTQAISLERAQRRNGSWDTAPERNAPLFFEDLTAEVPAAAKLLNGVEGPSRLCSYLQGAVLGVVLAMLWTSFLDDTQDPSAPRVNDRSSRKRRKVDAVGPPLAMLPNTYNDDDAQPSCNFSATMSLRILHCAGSSDSSKKEGVSGGSVSGTVMLAFGRLVIAVLLVLAATLVAGYLWYRRRRNLAAQNTAACDESRRRRLSTSQNPPRHTSINIFSGSIHSRDKDTHSIQTTSTGTQIRAVT</sequence>
<evidence type="ECO:0000313" key="4">
    <source>
        <dbReference type="EMBL" id="TBU21451.1"/>
    </source>
</evidence>
<feature type="transmembrane region" description="Helical" evidence="2">
    <location>
        <begin position="247"/>
        <end position="269"/>
    </location>
</feature>
<proteinExistence type="predicted"/>
<feature type="compositionally biased region" description="Polar residues" evidence="1">
    <location>
        <begin position="319"/>
        <end position="333"/>
    </location>
</feature>
<feature type="compositionally biased region" description="Polar residues" evidence="1">
    <location>
        <begin position="292"/>
        <end position="310"/>
    </location>
</feature>
<gene>
    <name evidence="4" type="ORF">BD311DRAFT_800936</name>
</gene>
<evidence type="ECO:0000256" key="3">
    <source>
        <dbReference type="SAM" id="SignalP"/>
    </source>
</evidence>
<evidence type="ECO:0000256" key="2">
    <source>
        <dbReference type="SAM" id="Phobius"/>
    </source>
</evidence>
<dbReference type="Proteomes" id="UP000292957">
    <property type="component" value="Unassembled WGS sequence"/>
</dbReference>
<feature type="chain" id="PRO_5020685590" description="Transmembrane protein" evidence="3">
    <location>
        <begin position="23"/>
        <end position="333"/>
    </location>
</feature>
<feature type="region of interest" description="Disordered" evidence="1">
    <location>
        <begin position="169"/>
        <end position="188"/>
    </location>
</feature>
<keyword evidence="2" id="KW-1133">Transmembrane helix</keyword>
<keyword evidence="2" id="KW-0812">Transmembrane</keyword>
<dbReference type="EMBL" id="ML143606">
    <property type="protein sequence ID" value="TBU21451.1"/>
    <property type="molecule type" value="Genomic_DNA"/>
</dbReference>
<reference evidence="4" key="1">
    <citation type="submission" date="2019-01" db="EMBL/GenBank/DDBJ databases">
        <title>Draft genome sequences of three monokaryotic isolates of the white-rot basidiomycete fungus Dichomitus squalens.</title>
        <authorList>
            <consortium name="DOE Joint Genome Institute"/>
            <person name="Lopez S.C."/>
            <person name="Andreopoulos B."/>
            <person name="Pangilinan J."/>
            <person name="Lipzen A."/>
            <person name="Riley R."/>
            <person name="Ahrendt S."/>
            <person name="Ng V."/>
            <person name="Barry K."/>
            <person name="Daum C."/>
            <person name="Grigoriev I.V."/>
            <person name="Hilden K.S."/>
            <person name="Makela M.R."/>
            <person name="de Vries R.P."/>
        </authorList>
    </citation>
    <scope>NUCLEOTIDE SEQUENCE [LARGE SCALE GENOMIC DNA]</scope>
    <source>
        <strain evidence="4">OM18370.1</strain>
    </source>
</reference>
<dbReference type="AlphaFoldDB" id="A0A4Q9M737"/>
<name>A0A4Q9M737_9APHY</name>